<gene>
    <name evidence="5" type="ORF">SJAV_21280</name>
</gene>
<accession>A0AAT9GTM7</accession>
<dbReference type="InterPro" id="IPR015854">
    <property type="entry name" value="ABC_transpr_LolD-like"/>
</dbReference>
<name>A0AAT9GTM7_9CREN</name>
<dbReference type="EMBL" id="AP031322">
    <property type="protein sequence ID" value="BFH74184.1"/>
    <property type="molecule type" value="Genomic_DNA"/>
</dbReference>
<dbReference type="GO" id="GO:0016887">
    <property type="term" value="F:ATP hydrolysis activity"/>
    <property type="evidence" value="ECO:0007669"/>
    <property type="project" value="InterPro"/>
</dbReference>
<evidence type="ECO:0000259" key="4">
    <source>
        <dbReference type="PROSITE" id="PS50893"/>
    </source>
</evidence>
<dbReference type="AlphaFoldDB" id="A0AAT9GTM7"/>
<dbReference type="GeneID" id="92355078"/>
<dbReference type="InterPro" id="IPR017871">
    <property type="entry name" value="ABC_transporter-like_CS"/>
</dbReference>
<dbReference type="FunFam" id="3.40.50.300:FF:000032">
    <property type="entry name" value="Export ABC transporter ATP-binding protein"/>
    <property type="match status" value="1"/>
</dbReference>
<dbReference type="RefSeq" id="WP_369609718.1">
    <property type="nucleotide sequence ID" value="NZ_AP031322.1"/>
</dbReference>
<evidence type="ECO:0000256" key="2">
    <source>
        <dbReference type="ARBA" id="ARBA00022741"/>
    </source>
</evidence>
<dbReference type="PROSITE" id="PS00211">
    <property type="entry name" value="ABC_TRANSPORTER_1"/>
    <property type="match status" value="1"/>
</dbReference>
<dbReference type="GO" id="GO:0022857">
    <property type="term" value="F:transmembrane transporter activity"/>
    <property type="evidence" value="ECO:0007669"/>
    <property type="project" value="UniProtKB-ARBA"/>
</dbReference>
<dbReference type="PANTHER" id="PTHR24220:SF86">
    <property type="entry name" value="ABC TRANSPORTER ABCH.1"/>
    <property type="match status" value="1"/>
</dbReference>
<dbReference type="SMART" id="SM00382">
    <property type="entry name" value="AAA"/>
    <property type="match status" value="1"/>
</dbReference>
<dbReference type="InterPro" id="IPR017911">
    <property type="entry name" value="MacB-like_ATP-bd"/>
</dbReference>
<dbReference type="Gene3D" id="3.40.50.300">
    <property type="entry name" value="P-loop containing nucleotide triphosphate hydrolases"/>
    <property type="match status" value="1"/>
</dbReference>
<reference evidence="5" key="1">
    <citation type="submission" date="2024-03" db="EMBL/GenBank/DDBJ databases">
        <title>Complete genome sequence of Sulfurisphaera javensis strain KD-1.</title>
        <authorList>
            <person name="Sakai H."/>
            <person name="Nur N."/>
            <person name="Suwanto A."/>
            <person name="Kurosawa N."/>
        </authorList>
    </citation>
    <scope>NUCLEOTIDE SEQUENCE</scope>
    <source>
        <strain evidence="5">KD-1</strain>
    </source>
</reference>
<keyword evidence="3 5" id="KW-0067">ATP-binding</keyword>
<dbReference type="InterPro" id="IPR003593">
    <property type="entry name" value="AAA+_ATPase"/>
</dbReference>
<evidence type="ECO:0000256" key="3">
    <source>
        <dbReference type="ARBA" id="ARBA00022840"/>
    </source>
</evidence>
<keyword evidence="1" id="KW-0813">Transport</keyword>
<sequence>MYIVELYNVKKIYKSGNREWIGLNDVTLKVEKGEFLSIIGPSGSGKTTLLNIIGLMDSPTSGHVIIDGKDVTYTTEKEKALLRNKYIGFVFQSYNLISFMTVYQNVELPLIIAGIGEKERRERVMEVLKTVPGLLELKDKKPNQLSGGQQQRVAIARALVTDPPIILADEPTANLDTTTGQQIVELFRDIKERLGKTIIMATHDLEMLKYSNRIVYIRDGKIEKEEVK</sequence>
<feature type="domain" description="ABC transporter" evidence="4">
    <location>
        <begin position="4"/>
        <end position="227"/>
    </location>
</feature>
<dbReference type="KEGG" id="sjv:SJAV_21280"/>
<organism evidence="5">
    <name type="scientific">Sulfurisphaera javensis</name>
    <dbReference type="NCBI Taxonomy" id="2049879"/>
    <lineage>
        <taxon>Archaea</taxon>
        <taxon>Thermoproteota</taxon>
        <taxon>Thermoprotei</taxon>
        <taxon>Sulfolobales</taxon>
        <taxon>Sulfolobaceae</taxon>
        <taxon>Sulfurisphaera</taxon>
    </lineage>
</organism>
<protein>
    <submittedName>
        <fullName evidence="5">ABC transporter ATP-binding protein</fullName>
    </submittedName>
</protein>
<dbReference type="Pfam" id="PF00005">
    <property type="entry name" value="ABC_tran"/>
    <property type="match status" value="1"/>
</dbReference>
<dbReference type="SUPFAM" id="SSF52540">
    <property type="entry name" value="P-loop containing nucleoside triphosphate hydrolases"/>
    <property type="match status" value="1"/>
</dbReference>
<dbReference type="CDD" id="cd03255">
    <property type="entry name" value="ABC_MJ0796_LolCDE_FtsE"/>
    <property type="match status" value="1"/>
</dbReference>
<evidence type="ECO:0000313" key="5">
    <source>
        <dbReference type="EMBL" id="BFH74184.1"/>
    </source>
</evidence>
<dbReference type="PANTHER" id="PTHR24220">
    <property type="entry name" value="IMPORT ATP-BINDING PROTEIN"/>
    <property type="match status" value="1"/>
</dbReference>
<keyword evidence="2" id="KW-0547">Nucleotide-binding</keyword>
<evidence type="ECO:0000256" key="1">
    <source>
        <dbReference type="ARBA" id="ARBA00022448"/>
    </source>
</evidence>
<dbReference type="GO" id="GO:0098796">
    <property type="term" value="C:membrane protein complex"/>
    <property type="evidence" value="ECO:0007669"/>
    <property type="project" value="UniProtKB-ARBA"/>
</dbReference>
<dbReference type="InterPro" id="IPR027417">
    <property type="entry name" value="P-loop_NTPase"/>
</dbReference>
<proteinExistence type="predicted"/>
<dbReference type="PROSITE" id="PS50893">
    <property type="entry name" value="ABC_TRANSPORTER_2"/>
    <property type="match status" value="1"/>
</dbReference>
<dbReference type="GO" id="GO:0005524">
    <property type="term" value="F:ATP binding"/>
    <property type="evidence" value="ECO:0007669"/>
    <property type="project" value="UniProtKB-KW"/>
</dbReference>
<dbReference type="InterPro" id="IPR003439">
    <property type="entry name" value="ABC_transporter-like_ATP-bd"/>
</dbReference>
<dbReference type="GO" id="GO:0005886">
    <property type="term" value="C:plasma membrane"/>
    <property type="evidence" value="ECO:0007669"/>
    <property type="project" value="TreeGrafter"/>
</dbReference>